<protein>
    <submittedName>
        <fullName evidence="3">Homeobox domain-containing protein</fullName>
    </submittedName>
</protein>
<proteinExistence type="predicted"/>
<dbReference type="AlphaFoldDB" id="A0A0N5BTI6"/>
<evidence type="ECO:0000313" key="2">
    <source>
        <dbReference type="Proteomes" id="UP000046392"/>
    </source>
</evidence>
<feature type="region of interest" description="Disordered" evidence="1">
    <location>
        <begin position="309"/>
        <end position="331"/>
    </location>
</feature>
<organism evidence="2 3">
    <name type="scientific">Strongyloides papillosus</name>
    <name type="common">Intestinal threadworm</name>
    <dbReference type="NCBI Taxonomy" id="174720"/>
    <lineage>
        <taxon>Eukaryota</taxon>
        <taxon>Metazoa</taxon>
        <taxon>Ecdysozoa</taxon>
        <taxon>Nematoda</taxon>
        <taxon>Chromadorea</taxon>
        <taxon>Rhabditida</taxon>
        <taxon>Tylenchina</taxon>
        <taxon>Panagrolaimomorpha</taxon>
        <taxon>Strongyloidoidea</taxon>
        <taxon>Strongyloididae</taxon>
        <taxon>Strongyloides</taxon>
    </lineage>
</organism>
<reference evidence="3" key="1">
    <citation type="submission" date="2017-02" db="UniProtKB">
        <authorList>
            <consortium name="WormBaseParasite"/>
        </authorList>
    </citation>
    <scope>IDENTIFICATION</scope>
</reference>
<evidence type="ECO:0000313" key="3">
    <source>
        <dbReference type="WBParaSite" id="SPAL_0000916800.1"/>
    </source>
</evidence>
<evidence type="ECO:0000256" key="1">
    <source>
        <dbReference type="SAM" id="MobiDB-lite"/>
    </source>
</evidence>
<keyword evidence="2" id="KW-1185">Reference proteome</keyword>
<dbReference type="Proteomes" id="UP000046392">
    <property type="component" value="Unplaced"/>
</dbReference>
<dbReference type="WBParaSite" id="SPAL_0000916800.1">
    <property type="protein sequence ID" value="SPAL_0000916800.1"/>
    <property type="gene ID" value="SPAL_0000916800"/>
</dbReference>
<sequence>MDITIVKVIVKPSINITSGNYSTLSQQTIEKDIALDSRILVKDLCRQIMEKIGLQDLVNQSQAFIQHSNLEYYPLSSFVPDMNIKIGSVTPLLKSELVVKILVPLKSDDFVKMEEVNVLCRKLIQYLLSEVPDVENHLPSAIIQARRNCQSIRQFPLETLIQMNEEIIGSMNRSTTPTSNAGQNSSLFSTPRMYSNSFDARARYHGVMFNDMEKSFCNLPVFSGGNSYPKSFQVSHEKVSQGTTPYVCRVIRYNKEVEVPILEQWYKTLAGASPTYFDFQNYASALNILSFRDDHNKITAKNIHGWYKRRKASERKEANQRRQADEREQRD</sequence>
<name>A0A0N5BTI6_STREA</name>
<feature type="compositionally biased region" description="Basic and acidic residues" evidence="1">
    <location>
        <begin position="314"/>
        <end position="331"/>
    </location>
</feature>
<accession>A0A0N5BTI6</accession>